<proteinExistence type="predicted"/>
<gene>
    <name evidence="3" type="ORF">SAMN05192553_105221</name>
</gene>
<dbReference type="Gene3D" id="3.40.50.2000">
    <property type="entry name" value="Glycogen Phosphorylase B"/>
    <property type="match status" value="2"/>
</dbReference>
<accession>A0A1H6ZXV5</accession>
<name>A0A1H6ZXV5_9BACT</name>
<evidence type="ECO:0000259" key="2">
    <source>
        <dbReference type="Pfam" id="PF13579"/>
    </source>
</evidence>
<evidence type="ECO:0000313" key="3">
    <source>
        <dbReference type="EMBL" id="SEJ58181.1"/>
    </source>
</evidence>
<dbReference type="Proteomes" id="UP000199403">
    <property type="component" value="Unassembled WGS sequence"/>
</dbReference>
<dbReference type="InterPro" id="IPR028098">
    <property type="entry name" value="Glyco_trans_4-like_N"/>
</dbReference>
<protein>
    <submittedName>
        <fullName evidence="3">Glycosyltransferase involved in cell wall bisynthesis</fullName>
    </submittedName>
</protein>
<dbReference type="GO" id="GO:0016757">
    <property type="term" value="F:glycosyltransferase activity"/>
    <property type="evidence" value="ECO:0007669"/>
    <property type="project" value="TreeGrafter"/>
</dbReference>
<dbReference type="GO" id="GO:0009103">
    <property type="term" value="P:lipopolysaccharide biosynthetic process"/>
    <property type="evidence" value="ECO:0007669"/>
    <property type="project" value="TreeGrafter"/>
</dbReference>
<dbReference type="PANTHER" id="PTHR46401:SF2">
    <property type="entry name" value="GLYCOSYLTRANSFERASE WBBK-RELATED"/>
    <property type="match status" value="1"/>
</dbReference>
<dbReference type="SUPFAM" id="SSF53756">
    <property type="entry name" value="UDP-Glycosyltransferase/glycogen phosphorylase"/>
    <property type="match status" value="1"/>
</dbReference>
<dbReference type="EMBL" id="FNZH01000005">
    <property type="protein sequence ID" value="SEJ58181.1"/>
    <property type="molecule type" value="Genomic_DNA"/>
</dbReference>
<dbReference type="CDD" id="cd03794">
    <property type="entry name" value="GT4_WbuB-like"/>
    <property type="match status" value="1"/>
</dbReference>
<keyword evidence="4" id="KW-1185">Reference proteome</keyword>
<evidence type="ECO:0000313" key="4">
    <source>
        <dbReference type="Proteomes" id="UP000199403"/>
    </source>
</evidence>
<dbReference type="OrthoDB" id="9794575at2"/>
<feature type="domain" description="Glycosyltransferase subfamily 4-like N-terminal" evidence="2">
    <location>
        <begin position="98"/>
        <end position="228"/>
    </location>
</feature>
<reference evidence="4" key="1">
    <citation type="submission" date="2016-10" db="EMBL/GenBank/DDBJ databases">
        <authorList>
            <person name="Varghese N."/>
            <person name="Submissions S."/>
        </authorList>
    </citation>
    <scope>NUCLEOTIDE SEQUENCE [LARGE SCALE GENOMIC DNA]</scope>
    <source>
        <strain evidence="4">IBRC-M 10761</strain>
    </source>
</reference>
<organism evidence="3 4">
    <name type="scientific">Cyclobacterium xiamenense</name>
    <dbReference type="NCBI Taxonomy" id="1297121"/>
    <lineage>
        <taxon>Bacteria</taxon>
        <taxon>Pseudomonadati</taxon>
        <taxon>Bacteroidota</taxon>
        <taxon>Cytophagia</taxon>
        <taxon>Cytophagales</taxon>
        <taxon>Cyclobacteriaceae</taxon>
        <taxon>Cyclobacterium</taxon>
    </lineage>
</organism>
<dbReference type="RefSeq" id="WP_092176669.1">
    <property type="nucleotide sequence ID" value="NZ_FNZH01000005.1"/>
</dbReference>
<dbReference type="STRING" id="1416801.SAMN05192553_105221"/>
<dbReference type="PANTHER" id="PTHR46401">
    <property type="entry name" value="GLYCOSYLTRANSFERASE WBBK-RELATED"/>
    <property type="match status" value="1"/>
</dbReference>
<dbReference type="AlphaFoldDB" id="A0A1H6ZXV5"/>
<dbReference type="Pfam" id="PF13579">
    <property type="entry name" value="Glyco_trans_4_4"/>
    <property type="match status" value="1"/>
</dbReference>
<sequence>MKRVLIITYYWPPSAGSGVQRWLKFSKFLPEFGWQPVIFTPENPDFALQDHSLEAKVGADTEVMKFPIWEPYQLFRRIRKGEIKDTSRILEQKAPSLLDQVAVWLRGNALIPDPRRFWVKPSVEFLQRIWEDNAFEAIITTGPPHSMHLIGRNLKRKTGTPWLADFRDPWSTWEFLDTLKLTSVARNKHRKLEMSVFREADALVTISPTFAREMEQLASRKFHVLTNGFDPEDLPAGFSPAADPGEILEIVYTGVIDSIRNPFPFLQALKEVFGSSRNRVRLTFVGKVSQQLQDRIREDDWLQEHLHLTGYLNHGEVFSYYEKAHRLLLILTQTKNARGNIPGKLFEYMATGREIIGMGDPEGDAAKIIAQAGAGKVFAHEDIAGLIGYLSDLRSLPEAKKQENQGQRFHRRNLTRQLADLLQGMLNA</sequence>
<keyword evidence="1 3" id="KW-0808">Transferase</keyword>
<dbReference type="Pfam" id="PF13692">
    <property type="entry name" value="Glyco_trans_1_4"/>
    <property type="match status" value="1"/>
</dbReference>
<evidence type="ECO:0000256" key="1">
    <source>
        <dbReference type="ARBA" id="ARBA00022679"/>
    </source>
</evidence>